<evidence type="ECO:0000256" key="1">
    <source>
        <dbReference type="SAM" id="MobiDB-lite"/>
    </source>
</evidence>
<reference evidence="2 3" key="1">
    <citation type="submission" date="2021-06" db="EMBL/GenBank/DDBJ databases">
        <authorList>
            <person name="Palmer J.M."/>
        </authorList>
    </citation>
    <scope>NUCLEOTIDE SEQUENCE [LARGE SCALE GENOMIC DNA]</scope>
    <source>
        <strain evidence="2 3">GA_2019</strain>
        <tissue evidence="2">Muscle</tissue>
    </source>
</reference>
<keyword evidence="3" id="KW-1185">Reference proteome</keyword>
<organism evidence="2 3">
    <name type="scientific">Goodea atripinnis</name>
    <dbReference type="NCBI Taxonomy" id="208336"/>
    <lineage>
        <taxon>Eukaryota</taxon>
        <taxon>Metazoa</taxon>
        <taxon>Chordata</taxon>
        <taxon>Craniata</taxon>
        <taxon>Vertebrata</taxon>
        <taxon>Euteleostomi</taxon>
        <taxon>Actinopterygii</taxon>
        <taxon>Neopterygii</taxon>
        <taxon>Teleostei</taxon>
        <taxon>Neoteleostei</taxon>
        <taxon>Acanthomorphata</taxon>
        <taxon>Ovalentaria</taxon>
        <taxon>Atherinomorphae</taxon>
        <taxon>Cyprinodontiformes</taxon>
        <taxon>Goodeidae</taxon>
        <taxon>Goodea</taxon>
    </lineage>
</organism>
<evidence type="ECO:0000313" key="2">
    <source>
        <dbReference type="EMBL" id="MEQ2190224.1"/>
    </source>
</evidence>
<accession>A0ABV0Q3A8</accession>
<comment type="caution">
    <text evidence="2">The sequence shown here is derived from an EMBL/GenBank/DDBJ whole genome shotgun (WGS) entry which is preliminary data.</text>
</comment>
<feature type="region of interest" description="Disordered" evidence="1">
    <location>
        <begin position="1"/>
        <end position="23"/>
    </location>
</feature>
<evidence type="ECO:0000313" key="3">
    <source>
        <dbReference type="Proteomes" id="UP001476798"/>
    </source>
</evidence>
<dbReference type="Proteomes" id="UP001476798">
    <property type="component" value="Unassembled WGS sequence"/>
</dbReference>
<name>A0ABV0Q3A8_9TELE</name>
<protein>
    <submittedName>
        <fullName evidence="2">Uncharacterized protein</fullName>
    </submittedName>
</protein>
<sequence>LGQTCCMPSPDVTPPSVGRRRKRPVEPLEDVLYSRGLAGEAQHKLFNGVQTLDGTGRRCFVFEEI</sequence>
<feature type="non-terminal residue" evidence="2">
    <location>
        <position position="1"/>
    </location>
</feature>
<dbReference type="EMBL" id="JAHRIO010097100">
    <property type="protein sequence ID" value="MEQ2190224.1"/>
    <property type="molecule type" value="Genomic_DNA"/>
</dbReference>
<proteinExistence type="predicted"/>
<feature type="non-terminal residue" evidence="2">
    <location>
        <position position="65"/>
    </location>
</feature>
<gene>
    <name evidence="2" type="ORF">GOODEAATRI_033585</name>
</gene>